<protein>
    <submittedName>
        <fullName evidence="1">Uncharacterized protein</fullName>
    </submittedName>
</protein>
<name>E1JRA6_SOLFR</name>
<evidence type="ECO:0000313" key="2">
    <source>
        <dbReference type="Proteomes" id="UP000006250"/>
    </source>
</evidence>
<keyword evidence="2" id="KW-1185">Reference proteome</keyword>
<dbReference type="AlphaFoldDB" id="E1JRA6"/>
<evidence type="ECO:0000313" key="1">
    <source>
        <dbReference type="EMBL" id="EFL53107.1"/>
    </source>
</evidence>
<reference evidence="1 2" key="1">
    <citation type="submission" date="2010-08" db="EMBL/GenBank/DDBJ databases">
        <title>The draft genome of Desulfovibrio fructosovorans JJ.</title>
        <authorList>
            <consortium name="US DOE Joint Genome Institute (JGI-PGF)"/>
            <person name="Lucas S."/>
            <person name="Copeland A."/>
            <person name="Lapidus A."/>
            <person name="Cheng J.-F."/>
            <person name="Bruce D."/>
            <person name="Goodwin L."/>
            <person name="Pitluck S."/>
            <person name="Land M.L."/>
            <person name="Hauser L."/>
            <person name="Chang Y.-J."/>
            <person name="Jeffries C."/>
            <person name="Wall J.D."/>
            <person name="Stahl D.A."/>
            <person name="Arkin A.P."/>
            <person name="Dehal P."/>
            <person name="Stolyar S.M."/>
            <person name="Hazen T.C."/>
            <person name="Woyke T.J."/>
        </authorList>
    </citation>
    <scope>NUCLEOTIDE SEQUENCE [LARGE SCALE GENOMIC DNA]</scope>
    <source>
        <strain evidence="1 2">JJ</strain>
    </source>
</reference>
<organism evidence="1 2">
    <name type="scientific">Solidesulfovibrio fructosivorans JJ]</name>
    <dbReference type="NCBI Taxonomy" id="596151"/>
    <lineage>
        <taxon>Bacteria</taxon>
        <taxon>Pseudomonadati</taxon>
        <taxon>Thermodesulfobacteriota</taxon>
        <taxon>Desulfovibrionia</taxon>
        <taxon>Desulfovibrionales</taxon>
        <taxon>Desulfovibrionaceae</taxon>
        <taxon>Solidesulfovibrio</taxon>
    </lineage>
</organism>
<comment type="caution">
    <text evidence="1">The sequence shown here is derived from an EMBL/GenBank/DDBJ whole genome shotgun (WGS) entry which is preliminary data.</text>
</comment>
<dbReference type="STRING" id="596151.DesfrDRAFT_0155"/>
<dbReference type="Proteomes" id="UP000006250">
    <property type="component" value="Unassembled WGS sequence"/>
</dbReference>
<accession>E1JRA6</accession>
<gene>
    <name evidence="1" type="ORF">DesfrDRAFT_0155</name>
</gene>
<dbReference type="EMBL" id="AECZ01000001">
    <property type="protein sequence ID" value="EFL53107.1"/>
    <property type="molecule type" value="Genomic_DNA"/>
</dbReference>
<proteinExistence type="predicted"/>
<dbReference type="RefSeq" id="WP_005990168.1">
    <property type="nucleotide sequence ID" value="NZ_AECZ01000001.1"/>
</dbReference>
<sequence>MRKSNSLKIEHPNGEKSVAVLEMTVADMLAAPSILGLVCTGDVDMLVLSLAMGQAGEEGRNLLPKISDLGESISEVGGSSLLRILRKWAEVNTDFFGNLRTLWEAVNAAPAEKTPKEQAA</sequence>